<organism evidence="1 2">
    <name type="scientific">Micropruina glycogenica</name>
    <dbReference type="NCBI Taxonomy" id="75385"/>
    <lineage>
        <taxon>Bacteria</taxon>
        <taxon>Bacillati</taxon>
        <taxon>Actinomycetota</taxon>
        <taxon>Actinomycetes</taxon>
        <taxon>Propionibacteriales</taxon>
        <taxon>Nocardioidaceae</taxon>
        <taxon>Micropruina</taxon>
    </lineage>
</organism>
<proteinExistence type="predicted"/>
<dbReference type="EMBL" id="LT985188">
    <property type="protein sequence ID" value="SPD85908.1"/>
    <property type="molecule type" value="Genomic_DNA"/>
</dbReference>
<accession>A0A2N9JEH0</accession>
<gene>
    <name evidence="1" type="ORF">MPLG2_0872</name>
</gene>
<dbReference type="RefSeq" id="WP_105185034.1">
    <property type="nucleotide sequence ID" value="NZ_BAAAGO010000041.1"/>
</dbReference>
<protein>
    <submittedName>
        <fullName evidence="1">Uncharacterized protein</fullName>
    </submittedName>
</protein>
<name>A0A2N9JEH0_9ACTN</name>
<dbReference type="Proteomes" id="UP000238164">
    <property type="component" value="Chromosome 1"/>
</dbReference>
<dbReference type="KEGG" id="mgg:MPLG2_0872"/>
<keyword evidence="2" id="KW-1185">Reference proteome</keyword>
<dbReference type="AlphaFoldDB" id="A0A2N9JEH0"/>
<sequence length="71" mass="7675">MTGVEARRIIPNGQHVWVRQVNGSEAPGLLVSWVNRNGTWWGRVAMIDDDGDPALADVLGSLLRPANDVPG</sequence>
<evidence type="ECO:0000313" key="2">
    <source>
        <dbReference type="Proteomes" id="UP000238164"/>
    </source>
</evidence>
<reference evidence="1 2" key="1">
    <citation type="submission" date="2018-02" db="EMBL/GenBank/DDBJ databases">
        <authorList>
            <person name="Cohen D.B."/>
            <person name="Kent A.D."/>
        </authorList>
    </citation>
    <scope>NUCLEOTIDE SEQUENCE [LARGE SCALE GENOMIC DNA]</scope>
    <source>
        <strain evidence="1">1</strain>
    </source>
</reference>
<evidence type="ECO:0000313" key="1">
    <source>
        <dbReference type="EMBL" id="SPD85908.1"/>
    </source>
</evidence>